<proteinExistence type="predicted"/>
<feature type="transmembrane region" description="Helical" evidence="1">
    <location>
        <begin position="65"/>
        <end position="88"/>
    </location>
</feature>
<dbReference type="RefSeq" id="WP_126549162.1">
    <property type="nucleotide sequence ID" value="NZ_BIFS01000001.1"/>
</dbReference>
<accession>A0A402AEG9</accession>
<keyword evidence="1" id="KW-0812">Transmembrane</keyword>
<reference evidence="3" key="1">
    <citation type="submission" date="2018-12" db="EMBL/GenBank/DDBJ databases">
        <title>Tengunoibacter tsumagoiensis gen. nov., sp. nov., Dictyobacter kobayashii sp. nov., D. alpinus sp. nov., and D. joshuensis sp. nov. and description of Dictyobacteraceae fam. nov. within the order Ktedonobacterales isolated from Tengu-no-mugimeshi.</title>
        <authorList>
            <person name="Wang C.M."/>
            <person name="Zheng Y."/>
            <person name="Sakai Y."/>
            <person name="Toyoda A."/>
            <person name="Minakuchi Y."/>
            <person name="Abe K."/>
            <person name="Yokota A."/>
            <person name="Yabe S."/>
        </authorList>
    </citation>
    <scope>NUCLEOTIDE SEQUENCE [LARGE SCALE GENOMIC DNA]</scope>
    <source>
        <strain evidence="3">Uno11</strain>
    </source>
</reference>
<dbReference type="AlphaFoldDB" id="A0A402AEG9"/>
<organism evidence="2 3">
    <name type="scientific">Dictyobacter kobayashii</name>
    <dbReference type="NCBI Taxonomy" id="2014872"/>
    <lineage>
        <taxon>Bacteria</taxon>
        <taxon>Bacillati</taxon>
        <taxon>Chloroflexota</taxon>
        <taxon>Ktedonobacteria</taxon>
        <taxon>Ktedonobacterales</taxon>
        <taxon>Dictyobacteraceae</taxon>
        <taxon>Dictyobacter</taxon>
    </lineage>
</organism>
<evidence type="ECO:0000313" key="2">
    <source>
        <dbReference type="EMBL" id="GCE17485.1"/>
    </source>
</evidence>
<keyword evidence="1" id="KW-1133">Transmembrane helix</keyword>
<keyword evidence="3" id="KW-1185">Reference proteome</keyword>
<keyword evidence="1" id="KW-0472">Membrane</keyword>
<evidence type="ECO:0000313" key="3">
    <source>
        <dbReference type="Proteomes" id="UP000287188"/>
    </source>
</evidence>
<name>A0A402AEG9_9CHLR</name>
<evidence type="ECO:0008006" key="4">
    <source>
        <dbReference type="Google" id="ProtNLM"/>
    </source>
</evidence>
<dbReference type="OrthoDB" id="9795736at2"/>
<gene>
    <name evidence="2" type="ORF">KDK_12850</name>
</gene>
<feature type="transmembrane region" description="Helical" evidence="1">
    <location>
        <begin position="100"/>
        <end position="118"/>
    </location>
</feature>
<protein>
    <recommendedName>
        <fullName evidence="4">DUF1003 domain-containing protein</fullName>
    </recommendedName>
</protein>
<sequence>MKKKHKSQPQEVDIEQKQQDLTKLLDIVEKDIDNLVAIRLSAEREAGKHQQIIERVTYNLLGRPYTLYAIMLIVLCWIIYNIACPIFGLQRLDPPPFSDLQGLVSFIALLTTTAVLITQNRQGKLDDQRSHLDLEMSMLVERKVSKVIELLEELRRDMPTVKDRHDTQAEIMKESADPAQVLSTFQQNYEDVVNGEQAPF</sequence>
<dbReference type="EMBL" id="BIFS01000001">
    <property type="protein sequence ID" value="GCE17485.1"/>
    <property type="molecule type" value="Genomic_DNA"/>
</dbReference>
<evidence type="ECO:0000256" key="1">
    <source>
        <dbReference type="SAM" id="Phobius"/>
    </source>
</evidence>
<dbReference type="Proteomes" id="UP000287188">
    <property type="component" value="Unassembled WGS sequence"/>
</dbReference>
<dbReference type="InterPro" id="IPR010406">
    <property type="entry name" value="DUF1003"/>
</dbReference>
<dbReference type="Pfam" id="PF06210">
    <property type="entry name" value="DUF1003"/>
    <property type="match status" value="1"/>
</dbReference>
<comment type="caution">
    <text evidence="2">The sequence shown here is derived from an EMBL/GenBank/DDBJ whole genome shotgun (WGS) entry which is preliminary data.</text>
</comment>